<name>A0AAE3JGX6_9FIRM</name>
<comment type="caution">
    <text evidence="2">The sequence shown here is derived from an EMBL/GenBank/DDBJ whole genome shotgun (WGS) entry which is preliminary data.</text>
</comment>
<evidence type="ECO:0000313" key="2">
    <source>
        <dbReference type="EMBL" id="MCC2232387.1"/>
    </source>
</evidence>
<keyword evidence="3" id="KW-1185">Reference proteome</keyword>
<dbReference type="EMBL" id="JAJEQR010000064">
    <property type="protein sequence ID" value="MCC2232387.1"/>
    <property type="molecule type" value="Genomic_DNA"/>
</dbReference>
<protein>
    <submittedName>
        <fullName evidence="2">Uncharacterized protein</fullName>
    </submittedName>
</protein>
<dbReference type="Proteomes" id="UP001198182">
    <property type="component" value="Unassembled WGS sequence"/>
</dbReference>
<evidence type="ECO:0000256" key="1">
    <source>
        <dbReference type="SAM" id="MobiDB-lite"/>
    </source>
</evidence>
<evidence type="ECO:0000313" key="3">
    <source>
        <dbReference type="Proteomes" id="UP001198182"/>
    </source>
</evidence>
<reference evidence="2" key="1">
    <citation type="submission" date="2021-10" db="EMBL/GenBank/DDBJ databases">
        <title>Anaerobic single-cell dispensing facilitates the cultivation of human gut bacteria.</title>
        <authorList>
            <person name="Afrizal A."/>
        </authorList>
    </citation>
    <scope>NUCLEOTIDE SEQUENCE</scope>
    <source>
        <strain evidence="2">CLA-AA-H215</strain>
    </source>
</reference>
<proteinExistence type="predicted"/>
<feature type="region of interest" description="Disordered" evidence="1">
    <location>
        <begin position="172"/>
        <end position="213"/>
    </location>
</feature>
<organism evidence="2 3">
    <name type="scientific">Hominifimenecus microfluidus</name>
    <dbReference type="NCBI Taxonomy" id="2885348"/>
    <lineage>
        <taxon>Bacteria</taxon>
        <taxon>Bacillati</taxon>
        <taxon>Bacillota</taxon>
        <taxon>Clostridia</taxon>
        <taxon>Lachnospirales</taxon>
        <taxon>Lachnospiraceae</taxon>
        <taxon>Hominifimenecus</taxon>
    </lineage>
</organism>
<dbReference type="AlphaFoldDB" id="A0AAE3JGX6"/>
<feature type="region of interest" description="Disordered" evidence="1">
    <location>
        <begin position="10"/>
        <end position="42"/>
    </location>
</feature>
<gene>
    <name evidence="2" type="ORF">LKD81_15535</name>
</gene>
<accession>A0AAE3JGX6</accession>
<dbReference type="RefSeq" id="WP_308454794.1">
    <property type="nucleotide sequence ID" value="NZ_JAJEQR010000064.1"/>
</dbReference>
<feature type="compositionally biased region" description="Polar residues" evidence="1">
    <location>
        <begin position="31"/>
        <end position="42"/>
    </location>
</feature>
<sequence>MRLKTICFFAPDGNGGAEPPAGDPAGGASGQNQQEGGQNITPPSFDYEKLAGIIQGKQNVAEDTVLKNYFKQQGLSQADAEAAIAAFKQQKADSQPNVEAMQAQLNAAQAESRRLLLENAATVSAIEMGMDARTIPYLLKMADLTNCLSQDGKVDDEAMKKALNQVLEDVPALKPTEGSKHGFVQIGTGGGSEKPEGGNPPTPMPTKRWNRFH</sequence>